<dbReference type="AlphaFoldDB" id="A0A1G8VZ60"/>
<keyword evidence="2" id="KW-1185">Reference proteome</keyword>
<protein>
    <submittedName>
        <fullName evidence="1">Gliding motility-associated C-terminal domain-containing protein</fullName>
    </submittedName>
</protein>
<dbReference type="EMBL" id="FNEZ01000002">
    <property type="protein sequence ID" value="SDJ71394.1"/>
    <property type="molecule type" value="Genomic_DNA"/>
</dbReference>
<dbReference type="InterPro" id="IPR013783">
    <property type="entry name" value="Ig-like_fold"/>
</dbReference>
<dbReference type="STRING" id="1128970.SAMN04487935_1580"/>
<proteinExistence type="predicted"/>
<name>A0A1G8VZ60_9FLAO</name>
<dbReference type="OrthoDB" id="1140688at2"/>
<organism evidence="1 2">
    <name type="scientific">Flavobacterium noncentrifugens</name>
    <dbReference type="NCBI Taxonomy" id="1128970"/>
    <lineage>
        <taxon>Bacteria</taxon>
        <taxon>Pseudomonadati</taxon>
        <taxon>Bacteroidota</taxon>
        <taxon>Flavobacteriia</taxon>
        <taxon>Flavobacteriales</taxon>
        <taxon>Flavobacteriaceae</taxon>
        <taxon>Flavobacterium</taxon>
    </lineage>
</organism>
<dbReference type="Pfam" id="PF13585">
    <property type="entry name" value="CHU_C"/>
    <property type="match status" value="1"/>
</dbReference>
<accession>A0A1G8VZ60</accession>
<reference evidence="1 2" key="1">
    <citation type="submission" date="2016-10" db="EMBL/GenBank/DDBJ databases">
        <authorList>
            <person name="de Groot N.N."/>
        </authorList>
    </citation>
    <scope>NUCLEOTIDE SEQUENCE [LARGE SCALE GENOMIC DNA]</scope>
    <source>
        <strain evidence="1 2">CGMCC 1.10076</strain>
    </source>
</reference>
<sequence>MLKAVRLKLQYCLFILFGLFSLKISAQDVSLYEQFNGRYDFIFVGNTMNPAENNQVNFCTVPTISSADLNLPPGNEVQSAFLYWAGSGTGDFNVRLNGLDITPQRTFSKTQISTDNRPRPFFCAFTDVTSIVSATGNGTYTLSDLDVNANITLYCSNRTNFAGWAIVIVYKNDLLPVNQLNIYDGLQSIPENIIISLSDLNVINTTGAQIGFVAWEGDQGLSDGETLSVNDHILSNLPLNPETNAFNGTNTFTQSDSLYNMDLDVYDIADYVHPGDQSATIKLSSSADYVMISTIVTKLNNNLPDATIVISNVVSSCGSRQIVVDYTVSNLNSTKELPAHVPVSFFADGRFIQTTFTLIPIPIGGHENGQIILTLPDDLPDDFMLKAVADDNGSGNGTVTEINETNNGFELPATLLPLPEFNIVQGPNACNEGFTKGTFDFSGYADLIRIDPADRISFYPTREDAENQTNAIANTSHYNAASSQEIFVRIDKGVCHTVTSFALVVKNCPPTVYNYISANNDGLNDYFYIKGLRDIFVNFKLSVYNRWGKLLWTGNNNSPDWDGDAVKGLVVSGGRVPDGTYFYILELNDPDYPQPLNGYLYFDK</sequence>
<gene>
    <name evidence="1" type="ORF">SAMN04487935_1580</name>
</gene>
<evidence type="ECO:0000313" key="1">
    <source>
        <dbReference type="EMBL" id="SDJ71394.1"/>
    </source>
</evidence>
<dbReference type="InterPro" id="IPR026341">
    <property type="entry name" value="T9SS_type_B"/>
</dbReference>
<dbReference type="NCBIfam" id="TIGR04131">
    <property type="entry name" value="Bac_Flav_CTERM"/>
    <property type="match status" value="1"/>
</dbReference>
<evidence type="ECO:0000313" key="2">
    <source>
        <dbReference type="Proteomes" id="UP000199580"/>
    </source>
</evidence>
<dbReference type="Proteomes" id="UP000199580">
    <property type="component" value="Unassembled WGS sequence"/>
</dbReference>
<dbReference type="Gene3D" id="2.60.40.10">
    <property type="entry name" value="Immunoglobulins"/>
    <property type="match status" value="1"/>
</dbReference>